<evidence type="ECO:0000313" key="3">
    <source>
        <dbReference type="Proteomes" id="UP000006251"/>
    </source>
</evidence>
<dbReference type="OrthoDB" id="5739292at2"/>
<protein>
    <submittedName>
        <fullName evidence="2">Uncharacterized protein</fullName>
    </submittedName>
</protein>
<dbReference type="AlphaFoldDB" id="K6ZXD3"/>
<name>K6ZXD3_9ALTE</name>
<dbReference type="Proteomes" id="UP000006251">
    <property type="component" value="Unassembled WGS sequence"/>
</dbReference>
<evidence type="ECO:0000256" key="1">
    <source>
        <dbReference type="ARBA" id="ARBA00005367"/>
    </source>
</evidence>
<dbReference type="Pfam" id="PF06062">
    <property type="entry name" value="UPF0231"/>
    <property type="match status" value="1"/>
</dbReference>
<accession>K6ZXD3</accession>
<dbReference type="InterPro" id="IPR008249">
    <property type="entry name" value="UPF0231"/>
</dbReference>
<comment type="caution">
    <text evidence="2">The sequence shown here is derived from an EMBL/GenBank/DDBJ whole genome shotgun (WGS) entry which is preliminary data.</text>
</comment>
<organism evidence="2 3">
    <name type="scientific">Brumicola pallidula DSM 14239 = ACAM 615</name>
    <dbReference type="NCBI Taxonomy" id="1121922"/>
    <lineage>
        <taxon>Bacteria</taxon>
        <taxon>Pseudomonadati</taxon>
        <taxon>Pseudomonadota</taxon>
        <taxon>Gammaproteobacteria</taxon>
        <taxon>Alteromonadales</taxon>
        <taxon>Alteromonadaceae</taxon>
        <taxon>Brumicola</taxon>
    </lineage>
</organism>
<proteinExistence type="inferred from homology"/>
<evidence type="ECO:0000313" key="2">
    <source>
        <dbReference type="EMBL" id="GAC27985.1"/>
    </source>
</evidence>
<dbReference type="EMBL" id="BAEQ01000018">
    <property type="protein sequence ID" value="GAC27985.1"/>
    <property type="molecule type" value="Genomic_DNA"/>
</dbReference>
<dbReference type="STRING" id="1121922.GCA_000428905_00054"/>
<comment type="similarity">
    <text evidence="1">Belongs to the UPF0231 family.</text>
</comment>
<keyword evidence="3" id="KW-1185">Reference proteome</keyword>
<sequence length="122" mass="14052">MNYQFIRDQQGSPVAEFDMGSETFSQWFTQELGTDQHKIEGIFNAIQELQSRQIKEFVLQGNEINLLLDPDEVEVRSKILDLEAPEELPEGTQFYDQESIAGCGLEDFIRVLQSWSDFVSDN</sequence>
<dbReference type="PIRSF" id="PIRSF006287">
    <property type="entry name" value="UCP006287"/>
    <property type="match status" value="1"/>
</dbReference>
<reference evidence="3" key="1">
    <citation type="journal article" date="2014" name="Environ. Microbiol.">
        <title>Comparative genomics of the marine bacterial genus Glaciecola reveals the high degree of genomic diversity and genomic characteristic for cold adaptation.</title>
        <authorList>
            <person name="Qin Q.L."/>
            <person name="Xie B.B."/>
            <person name="Yu Y."/>
            <person name="Shu Y.L."/>
            <person name="Rong J.C."/>
            <person name="Zhang Y.J."/>
            <person name="Zhao D.L."/>
            <person name="Chen X.L."/>
            <person name="Zhang X.Y."/>
            <person name="Chen B."/>
            <person name="Zhou B.C."/>
            <person name="Zhang Y.Z."/>
        </authorList>
    </citation>
    <scope>NUCLEOTIDE SEQUENCE [LARGE SCALE GENOMIC DNA]</scope>
    <source>
        <strain evidence="3">ACAM 615</strain>
    </source>
</reference>
<gene>
    <name evidence="2" type="ORF">GPAL_1106</name>
</gene>